<comment type="caution">
    <text evidence="1">The sequence shown here is derived from an EMBL/GenBank/DDBJ whole genome shotgun (WGS) entry which is preliminary data.</text>
</comment>
<sequence length="127" mass="14423">MQSSYNILLALSELFQGKNLPVDYVDGAPKGLQSEFIDTNTINNPNGYLQNGFGNVNIHLPKLTGDLHNGNRFKELTDIIIPLLDDVTQVTDNGTFHFQIYDDKGTFEDPDRDGMSYYNIRFEFQTL</sequence>
<protein>
    <submittedName>
        <fullName evidence="1">Uncharacterized protein</fullName>
    </submittedName>
</protein>
<reference evidence="2" key="1">
    <citation type="journal article" date="2019" name="Int. J. Syst. Evol. Microbiol.">
        <title>The Global Catalogue of Microorganisms (GCM) 10K type strain sequencing project: providing services to taxonomists for standard genome sequencing and annotation.</title>
        <authorList>
            <consortium name="The Broad Institute Genomics Platform"/>
            <consortium name="The Broad Institute Genome Sequencing Center for Infectious Disease"/>
            <person name="Wu L."/>
            <person name="Ma J."/>
        </authorList>
    </citation>
    <scope>NUCLEOTIDE SEQUENCE [LARGE SCALE GENOMIC DNA]</scope>
    <source>
        <strain evidence="2">CGMCC 1.15422</strain>
    </source>
</reference>
<evidence type="ECO:0000313" key="2">
    <source>
        <dbReference type="Proteomes" id="UP000605733"/>
    </source>
</evidence>
<gene>
    <name evidence="1" type="ORF">GCM10011532_04400</name>
</gene>
<organism evidence="1 2">
    <name type="scientific">Christiangramia forsetii</name>
    <dbReference type="NCBI Taxonomy" id="411153"/>
    <lineage>
        <taxon>Bacteria</taxon>
        <taxon>Pseudomonadati</taxon>
        <taxon>Bacteroidota</taxon>
        <taxon>Flavobacteriia</taxon>
        <taxon>Flavobacteriales</taxon>
        <taxon>Flavobacteriaceae</taxon>
        <taxon>Christiangramia</taxon>
    </lineage>
</organism>
<keyword evidence="2" id="KW-1185">Reference proteome</keyword>
<dbReference type="Proteomes" id="UP000605733">
    <property type="component" value="Unassembled WGS sequence"/>
</dbReference>
<accession>A0ABQ1WC02</accession>
<name>A0ABQ1WC02_9FLAO</name>
<dbReference type="EMBL" id="BMIX01000001">
    <property type="protein sequence ID" value="GGG24290.1"/>
    <property type="molecule type" value="Genomic_DNA"/>
</dbReference>
<proteinExistence type="predicted"/>
<evidence type="ECO:0000313" key="1">
    <source>
        <dbReference type="EMBL" id="GGG24290.1"/>
    </source>
</evidence>
<dbReference type="RefSeq" id="WP_011710291.1">
    <property type="nucleotide sequence ID" value="NZ_BMIX01000001.1"/>
</dbReference>